<comment type="caution">
    <text evidence="1">The sequence shown here is derived from an EMBL/GenBank/DDBJ whole genome shotgun (WGS) entry which is preliminary data.</text>
</comment>
<accession>A0ACC0VTL3</accession>
<evidence type="ECO:0000313" key="1">
    <source>
        <dbReference type="EMBL" id="KAI9909675.1"/>
    </source>
</evidence>
<keyword evidence="2" id="KW-1185">Reference proteome</keyword>
<name>A0ACC0VTL3_9STRA</name>
<organism evidence="1 2">
    <name type="scientific">Peronosclerospora sorghi</name>
    <dbReference type="NCBI Taxonomy" id="230839"/>
    <lineage>
        <taxon>Eukaryota</taxon>
        <taxon>Sar</taxon>
        <taxon>Stramenopiles</taxon>
        <taxon>Oomycota</taxon>
        <taxon>Peronosporomycetes</taxon>
        <taxon>Peronosporales</taxon>
        <taxon>Peronosporaceae</taxon>
        <taxon>Peronosclerospora</taxon>
    </lineage>
</organism>
<dbReference type="Proteomes" id="UP001163321">
    <property type="component" value="Chromosome 7"/>
</dbReference>
<reference evidence="1 2" key="1">
    <citation type="journal article" date="2022" name="bioRxiv">
        <title>The genome of the oomycete Peronosclerospora sorghi, a cosmopolitan pathogen of maize and sorghum, is inflated with dispersed pseudogenes.</title>
        <authorList>
            <person name="Fletcher K."/>
            <person name="Martin F."/>
            <person name="Isakeit T."/>
            <person name="Cavanaugh K."/>
            <person name="Magill C."/>
            <person name="Michelmore R."/>
        </authorList>
    </citation>
    <scope>NUCLEOTIDE SEQUENCE [LARGE SCALE GENOMIC DNA]</scope>
    <source>
        <strain evidence="1">P6</strain>
    </source>
</reference>
<proteinExistence type="predicted"/>
<protein>
    <submittedName>
        <fullName evidence="1">Uncharacterized protein</fullName>
    </submittedName>
</protein>
<dbReference type="EMBL" id="CM047586">
    <property type="protein sequence ID" value="KAI9909675.1"/>
    <property type="molecule type" value="Genomic_DNA"/>
</dbReference>
<sequence length="67" mass="7711">MSGNKPVHIIHKNPDKLKPVQLYVVSFMGIQSLYRLITLNWHPKEVTKLVLQLQLSFQAQMLSSVHS</sequence>
<gene>
    <name evidence="1" type="ORF">PsorP6_014983</name>
</gene>
<evidence type="ECO:0000313" key="2">
    <source>
        <dbReference type="Proteomes" id="UP001163321"/>
    </source>
</evidence>